<dbReference type="PANTHER" id="PTHR36223">
    <property type="entry name" value="BETA-LACTAMASE-TYPE TRANSPEPTIDASE FOLD DOMAIN CONTAINING PROTEIN"/>
    <property type="match status" value="1"/>
</dbReference>
<evidence type="ECO:0000259" key="2">
    <source>
        <dbReference type="Pfam" id="PF25534"/>
    </source>
</evidence>
<evidence type="ECO:0000256" key="1">
    <source>
        <dbReference type="SAM" id="MobiDB-lite"/>
    </source>
</evidence>
<gene>
    <name evidence="3" type="ORF">HYDPIDRAFT_43389</name>
</gene>
<keyword evidence="4" id="KW-1185">Reference proteome</keyword>
<dbReference type="Proteomes" id="UP000053820">
    <property type="component" value="Unassembled WGS sequence"/>
</dbReference>
<dbReference type="PANTHER" id="PTHR36223:SF1">
    <property type="entry name" value="TRANSCRIPTION ELONGATION FACTOR EAF N-TERMINAL DOMAIN-CONTAINING PROTEIN"/>
    <property type="match status" value="1"/>
</dbReference>
<dbReference type="AlphaFoldDB" id="A0A0C9VRE1"/>
<feature type="region of interest" description="Disordered" evidence="1">
    <location>
        <begin position="255"/>
        <end position="293"/>
    </location>
</feature>
<protein>
    <recommendedName>
        <fullName evidence="2">DUF7918 domain-containing protein</fullName>
    </recommendedName>
</protein>
<organism evidence="3 4">
    <name type="scientific">Hydnomerulius pinastri MD-312</name>
    <dbReference type="NCBI Taxonomy" id="994086"/>
    <lineage>
        <taxon>Eukaryota</taxon>
        <taxon>Fungi</taxon>
        <taxon>Dikarya</taxon>
        <taxon>Basidiomycota</taxon>
        <taxon>Agaricomycotina</taxon>
        <taxon>Agaricomycetes</taxon>
        <taxon>Agaricomycetidae</taxon>
        <taxon>Boletales</taxon>
        <taxon>Boletales incertae sedis</taxon>
        <taxon>Leucogyrophana</taxon>
    </lineage>
</organism>
<evidence type="ECO:0000313" key="3">
    <source>
        <dbReference type="EMBL" id="KIJ60390.1"/>
    </source>
</evidence>
<accession>A0A0C9VRE1</accession>
<dbReference type="InterPro" id="IPR057678">
    <property type="entry name" value="DUF7918"/>
</dbReference>
<name>A0A0C9VRE1_9AGAM</name>
<reference evidence="3 4" key="1">
    <citation type="submission" date="2014-04" db="EMBL/GenBank/DDBJ databases">
        <title>Evolutionary Origins and Diversification of the Mycorrhizal Mutualists.</title>
        <authorList>
            <consortium name="DOE Joint Genome Institute"/>
            <consortium name="Mycorrhizal Genomics Consortium"/>
            <person name="Kohler A."/>
            <person name="Kuo A."/>
            <person name="Nagy L.G."/>
            <person name="Floudas D."/>
            <person name="Copeland A."/>
            <person name="Barry K.W."/>
            <person name="Cichocki N."/>
            <person name="Veneault-Fourrey C."/>
            <person name="LaButti K."/>
            <person name="Lindquist E.A."/>
            <person name="Lipzen A."/>
            <person name="Lundell T."/>
            <person name="Morin E."/>
            <person name="Murat C."/>
            <person name="Riley R."/>
            <person name="Ohm R."/>
            <person name="Sun H."/>
            <person name="Tunlid A."/>
            <person name="Henrissat B."/>
            <person name="Grigoriev I.V."/>
            <person name="Hibbett D.S."/>
            <person name="Martin F."/>
        </authorList>
    </citation>
    <scope>NUCLEOTIDE SEQUENCE [LARGE SCALE GENOMIC DNA]</scope>
    <source>
        <strain evidence="3 4">MD-312</strain>
    </source>
</reference>
<evidence type="ECO:0000313" key="4">
    <source>
        <dbReference type="Proteomes" id="UP000053820"/>
    </source>
</evidence>
<feature type="domain" description="DUF7918" evidence="2">
    <location>
        <begin position="10"/>
        <end position="211"/>
    </location>
</feature>
<feature type="compositionally biased region" description="Basic and acidic residues" evidence="1">
    <location>
        <begin position="264"/>
        <end position="282"/>
    </location>
</feature>
<proteinExistence type="predicted"/>
<dbReference type="OrthoDB" id="3364132at2759"/>
<dbReference type="HOGENOM" id="CLU_060356_3_1_1"/>
<dbReference type="Pfam" id="PF25534">
    <property type="entry name" value="DUF7918"/>
    <property type="match status" value="1"/>
</dbReference>
<dbReference type="EMBL" id="KN839873">
    <property type="protein sequence ID" value="KIJ60390.1"/>
    <property type="molecule type" value="Genomic_DNA"/>
</dbReference>
<sequence length="293" mass="32967">MRLGDYSAFVIVDDKELEEFDIEVESATKATCWIPSEEGKKFGVKWQCHARKRPTHSSGRVEVDGISCRGSLINPGPLGIGDTRVRSYVSCDTMTRDLMFSRLQLSDDEALLDKSNATRVGEISLEIIHGAVMKKQNLRPSTHLDVPDADDKLHEKAKKATAHRVGFGPEKPRNKIRETYNHLIPNHDPPLVFVFKYRPLDVLQANGIAPKPAIPASQEAGSDDEIDIQDAPYTEDIKPRELNDRIQSLENELKRLRSQQVGASEDRKPKRVKKEPGVERRPKFTPGEVIDLT</sequence>